<dbReference type="AlphaFoldDB" id="A0AAJ4I868"/>
<dbReference type="Proteomes" id="UP000594435">
    <property type="component" value="Chromosome 1"/>
</dbReference>
<organism evidence="1 2">
    <name type="scientific">Vibrio navarrensis</name>
    <dbReference type="NCBI Taxonomy" id="29495"/>
    <lineage>
        <taxon>Bacteria</taxon>
        <taxon>Pseudomonadati</taxon>
        <taxon>Pseudomonadota</taxon>
        <taxon>Gammaproteobacteria</taxon>
        <taxon>Vibrionales</taxon>
        <taxon>Vibrionaceae</taxon>
        <taxon>Vibrio</taxon>
    </lineage>
</organism>
<evidence type="ECO:0000313" key="1">
    <source>
        <dbReference type="EMBL" id="QPL52124.1"/>
    </source>
</evidence>
<accession>A0AAJ4I868</accession>
<gene>
    <name evidence="1" type="ORF">I3X05_08165</name>
</gene>
<dbReference type="EMBL" id="CP065217">
    <property type="protein sequence ID" value="QPL52124.1"/>
    <property type="molecule type" value="Genomic_DNA"/>
</dbReference>
<proteinExistence type="predicted"/>
<protein>
    <submittedName>
        <fullName evidence="1">Uncharacterized protein</fullName>
    </submittedName>
</protein>
<dbReference type="RefSeq" id="WP_337970589.1">
    <property type="nucleotide sequence ID" value="NZ_CP065217.1"/>
</dbReference>
<name>A0AAJ4I868_9VIBR</name>
<evidence type="ECO:0000313" key="2">
    <source>
        <dbReference type="Proteomes" id="UP000594435"/>
    </source>
</evidence>
<sequence length="234" mass="26543">MDIFNTEKQFTSFYLDLDWDRLDSLLKSSDAHLIVTSYDGIPLDDDVSGQYQIRLFMDLELVAICNADEYNGISDIEIHPSFTNHRQLIKQLFSGYLLALEFLFEISEFNATSLIVRQALRDGQYATRTVNGDEVLLLHGCRDIATLSFSAEGQKVSFTSELIIGNPIYSDKLTSEILDSFGTKVHGLTKQLKADLVEKVKTLNEDLRFNRVPRAKLMTKEPLFVSSIFKNGEV</sequence>
<reference evidence="1 2" key="1">
    <citation type="submission" date="2020-11" db="EMBL/GenBank/DDBJ databases">
        <title>Complete and Circularized Genome Assembly of a human isolate of Vibrio navarrensis biotype pommerensis with MiSeq and MinION Sequence Data.</title>
        <authorList>
            <person name="Schwartz K."/>
            <person name="Borowiak M."/>
            <person name="Deneke C."/>
            <person name="Balau V."/>
            <person name="Metelmann C."/>
            <person name="Strauch E."/>
        </authorList>
    </citation>
    <scope>NUCLEOTIDE SEQUENCE [LARGE SCALE GENOMIC DNA]</scope>
    <source>
        <strain evidence="1 2">20-VB00237</strain>
    </source>
</reference>